<dbReference type="FunFam" id="3.10.50.30:FF:000001">
    <property type="entry name" value="Transcription elongation factor GreA"/>
    <property type="match status" value="1"/>
</dbReference>
<dbReference type="NCBIfam" id="TIGR01462">
    <property type="entry name" value="greA"/>
    <property type="match status" value="1"/>
</dbReference>
<evidence type="ECO:0000256" key="4">
    <source>
        <dbReference type="ARBA" id="ARBA00023125"/>
    </source>
</evidence>
<evidence type="ECO:0000256" key="3">
    <source>
        <dbReference type="ARBA" id="ARBA00023015"/>
    </source>
</evidence>
<dbReference type="GO" id="GO:0003677">
    <property type="term" value="F:DNA binding"/>
    <property type="evidence" value="ECO:0007669"/>
    <property type="project" value="UniProtKB-UniRule"/>
</dbReference>
<dbReference type="PANTHER" id="PTHR30437:SF4">
    <property type="entry name" value="TRANSCRIPTION ELONGATION FACTOR GREA"/>
    <property type="match status" value="1"/>
</dbReference>
<comment type="function">
    <text evidence="6 8 9">Necessary for efficient RNA polymerase transcription elongation past template-encoded arresting sites. The arresting sites in DNA have the property of trapping a certain fraction of elongating RNA polymerases that pass through, resulting in locked ternary complexes. Cleavage of the nascent transcript by cleavage factors such as GreA or GreB allows the resumption of elongation from the new 3'terminus. GreA releases sequences of 2 to 3 nucleotides.</text>
</comment>
<dbReference type="Proteomes" id="UP000637906">
    <property type="component" value="Unassembled WGS sequence"/>
</dbReference>
<evidence type="ECO:0000256" key="7">
    <source>
        <dbReference type="ARBA" id="ARBA00030776"/>
    </source>
</evidence>
<keyword evidence="3 8" id="KW-0805">Transcription regulation</keyword>
<dbReference type="SUPFAM" id="SSF46557">
    <property type="entry name" value="GreA transcript cleavage protein, N-terminal domain"/>
    <property type="match status" value="1"/>
</dbReference>
<dbReference type="GO" id="GO:0032784">
    <property type="term" value="P:regulation of DNA-templated transcription elongation"/>
    <property type="evidence" value="ECO:0007669"/>
    <property type="project" value="UniProtKB-UniRule"/>
</dbReference>
<gene>
    <name evidence="8 12" type="primary">greA</name>
    <name evidence="12" type="ORF">sL5_01710</name>
</gene>
<dbReference type="GO" id="GO:0006354">
    <property type="term" value="P:DNA-templated transcription elongation"/>
    <property type="evidence" value="ECO:0007669"/>
    <property type="project" value="TreeGrafter"/>
</dbReference>
<dbReference type="InterPro" id="IPR028624">
    <property type="entry name" value="Tscrpt_elong_fac_GreA/B"/>
</dbReference>
<keyword evidence="12" id="KW-0648">Protein biosynthesis</keyword>
<dbReference type="InterPro" id="IPR036805">
    <property type="entry name" value="Tscrpt_elong_fac_GreA/B_N_sf"/>
</dbReference>
<sequence>MEITKFPITRLGLERMKNELEELKKERPNIIKAISDARDHGDLSENAEYHAAREKQSFIEGRIAYLGDKLSHAEVIDIDNFLGDTIAFGATVELCIDGNPDKKCIYTIVGEYEADVSKQLISVTSPLASTLIGKKVGDSVEVETPNGEKSYTVVNIEFK</sequence>
<dbReference type="NCBIfam" id="NF001263">
    <property type="entry name" value="PRK00226.1-4"/>
    <property type="match status" value="1"/>
</dbReference>
<evidence type="ECO:0000256" key="1">
    <source>
        <dbReference type="ARBA" id="ARBA00008213"/>
    </source>
</evidence>
<comment type="similarity">
    <text evidence="1 8 9">Belongs to the GreA/GreB family.</text>
</comment>
<dbReference type="Gene3D" id="3.10.50.30">
    <property type="entry name" value="Transcription elongation factor, GreA/GreB, C-terminal domain"/>
    <property type="match status" value="1"/>
</dbReference>
<protein>
    <recommendedName>
        <fullName evidence="2 8">Transcription elongation factor GreA</fullName>
    </recommendedName>
    <alternativeName>
        <fullName evidence="7 8">Transcript cleavage factor GreA</fullName>
    </alternativeName>
</protein>
<evidence type="ECO:0000256" key="2">
    <source>
        <dbReference type="ARBA" id="ARBA00013729"/>
    </source>
</evidence>
<dbReference type="Gene3D" id="1.10.287.180">
    <property type="entry name" value="Transcription elongation factor, GreA/GreB, N-terminal domain"/>
    <property type="match status" value="1"/>
</dbReference>
<evidence type="ECO:0000259" key="11">
    <source>
        <dbReference type="Pfam" id="PF03449"/>
    </source>
</evidence>
<dbReference type="Pfam" id="PF01272">
    <property type="entry name" value="GreA_GreB"/>
    <property type="match status" value="1"/>
</dbReference>
<dbReference type="SUPFAM" id="SSF54534">
    <property type="entry name" value="FKBP-like"/>
    <property type="match status" value="1"/>
</dbReference>
<keyword evidence="4 8" id="KW-0238">DNA-binding</keyword>
<dbReference type="NCBIfam" id="NF001261">
    <property type="entry name" value="PRK00226.1-2"/>
    <property type="match status" value="1"/>
</dbReference>
<dbReference type="InterPro" id="IPR036953">
    <property type="entry name" value="GreA/GreB_C_sf"/>
</dbReference>
<feature type="domain" description="Transcription elongation factor GreA/GreB N-terminal" evidence="11">
    <location>
        <begin position="7"/>
        <end position="75"/>
    </location>
</feature>
<dbReference type="InterPro" id="IPR006359">
    <property type="entry name" value="Tscrpt_elong_fac_GreA"/>
</dbReference>
<evidence type="ECO:0000313" key="12">
    <source>
        <dbReference type="EMBL" id="GHM59178.1"/>
    </source>
</evidence>
<proteinExistence type="inferred from homology"/>
<dbReference type="PROSITE" id="PS00829">
    <property type="entry name" value="GREAB_1"/>
    <property type="match status" value="1"/>
</dbReference>
<feature type="domain" description="Transcription elongation factor GreA/GreB C-terminal" evidence="10">
    <location>
        <begin position="84"/>
        <end position="157"/>
    </location>
</feature>
<dbReference type="InterPro" id="IPR023459">
    <property type="entry name" value="Tscrpt_elong_fac_GreA/B_fam"/>
</dbReference>
<accession>A0A8J3MNP7</accession>
<keyword evidence="13" id="KW-1185">Reference proteome</keyword>
<dbReference type="Pfam" id="PF03449">
    <property type="entry name" value="GreA_GreB_N"/>
    <property type="match status" value="1"/>
</dbReference>
<dbReference type="InterPro" id="IPR022691">
    <property type="entry name" value="Tscrpt_elong_fac_GreA/B_N"/>
</dbReference>
<keyword evidence="12" id="KW-0251">Elongation factor</keyword>
<evidence type="ECO:0000259" key="10">
    <source>
        <dbReference type="Pfam" id="PF01272"/>
    </source>
</evidence>
<dbReference type="GO" id="GO:0003746">
    <property type="term" value="F:translation elongation factor activity"/>
    <property type="evidence" value="ECO:0007669"/>
    <property type="project" value="UniProtKB-KW"/>
</dbReference>
<dbReference type="HAMAP" id="MF_00105">
    <property type="entry name" value="GreA_GreB"/>
    <property type="match status" value="1"/>
</dbReference>
<dbReference type="InterPro" id="IPR001437">
    <property type="entry name" value="Tscrpt_elong_fac_GreA/B_C"/>
</dbReference>
<evidence type="ECO:0000256" key="8">
    <source>
        <dbReference type="HAMAP-Rule" id="MF_00105"/>
    </source>
</evidence>
<organism evidence="12 13">
    <name type="scientific">Candidatus Mesenet longicola</name>
    <dbReference type="NCBI Taxonomy" id="1892558"/>
    <lineage>
        <taxon>Bacteria</taxon>
        <taxon>Pseudomonadati</taxon>
        <taxon>Pseudomonadota</taxon>
        <taxon>Alphaproteobacteria</taxon>
        <taxon>Rickettsiales</taxon>
        <taxon>Anaplasmataceae</taxon>
        <taxon>Candidatus Mesenet</taxon>
    </lineage>
</organism>
<dbReference type="PANTHER" id="PTHR30437">
    <property type="entry name" value="TRANSCRIPTION ELONGATION FACTOR GREA"/>
    <property type="match status" value="1"/>
</dbReference>
<dbReference type="PIRSF" id="PIRSF006092">
    <property type="entry name" value="GreA_GreB"/>
    <property type="match status" value="1"/>
</dbReference>
<evidence type="ECO:0000256" key="6">
    <source>
        <dbReference type="ARBA" id="ARBA00024916"/>
    </source>
</evidence>
<evidence type="ECO:0000256" key="5">
    <source>
        <dbReference type="ARBA" id="ARBA00023163"/>
    </source>
</evidence>
<dbReference type="GO" id="GO:0070063">
    <property type="term" value="F:RNA polymerase binding"/>
    <property type="evidence" value="ECO:0007669"/>
    <property type="project" value="InterPro"/>
</dbReference>
<dbReference type="FunFam" id="1.10.287.180:FF:000001">
    <property type="entry name" value="Transcription elongation factor GreA"/>
    <property type="match status" value="1"/>
</dbReference>
<dbReference type="EMBL" id="BNGU01000004">
    <property type="protein sequence ID" value="GHM59178.1"/>
    <property type="molecule type" value="Genomic_DNA"/>
</dbReference>
<evidence type="ECO:0000313" key="13">
    <source>
        <dbReference type="Proteomes" id="UP000637906"/>
    </source>
</evidence>
<keyword evidence="5 8" id="KW-0804">Transcription</keyword>
<evidence type="ECO:0000256" key="9">
    <source>
        <dbReference type="RuleBase" id="RU000556"/>
    </source>
</evidence>
<dbReference type="InterPro" id="IPR018151">
    <property type="entry name" value="TF_GreA/GreB_CS"/>
</dbReference>
<dbReference type="AlphaFoldDB" id="A0A8J3MNP7"/>
<reference evidence="12 13" key="1">
    <citation type="journal article" date="2021" name="Microb. Ecol.">
        <title>Candidatus Mesenet longicola: Novel Endosymbionts of Brontispa longissima that Induce Cytoplasmic Incompatibility.</title>
        <authorList>
            <person name="Takano S."/>
            <person name="Gotoh Y."/>
            <person name="Hayashi T."/>
        </authorList>
    </citation>
    <scope>NUCLEOTIDE SEQUENCE [LARGE SCALE GENOMIC DNA]</scope>
    <source>
        <strain evidence="12">L5</strain>
    </source>
</reference>
<dbReference type="NCBIfam" id="NF001264">
    <property type="entry name" value="PRK00226.1-5"/>
    <property type="match status" value="1"/>
</dbReference>
<name>A0A8J3MNP7_9RICK</name>
<comment type="caution">
    <text evidence="12">The sequence shown here is derived from an EMBL/GenBank/DDBJ whole genome shotgun (WGS) entry which is preliminary data.</text>
</comment>